<dbReference type="Gene3D" id="1.25.40.10">
    <property type="entry name" value="Tetratricopeptide repeat domain"/>
    <property type="match status" value="3"/>
</dbReference>
<evidence type="ECO:0000313" key="7">
    <source>
        <dbReference type="Proteomes" id="UP001214441"/>
    </source>
</evidence>
<dbReference type="InterPro" id="IPR058852">
    <property type="entry name" value="HTH_77"/>
</dbReference>
<evidence type="ECO:0000313" key="6">
    <source>
        <dbReference type="EMBL" id="MDJ1136430.1"/>
    </source>
</evidence>
<dbReference type="InterPro" id="IPR001867">
    <property type="entry name" value="OmpR/PhoB-type_DNA-bd"/>
</dbReference>
<dbReference type="Gene3D" id="3.40.50.300">
    <property type="entry name" value="P-loop containing nucleotide triphosphate hydrolases"/>
    <property type="match status" value="1"/>
</dbReference>
<dbReference type="Proteomes" id="UP001214441">
    <property type="component" value="Unassembled WGS sequence"/>
</dbReference>
<dbReference type="InterPro" id="IPR016032">
    <property type="entry name" value="Sig_transdc_resp-reg_C-effctor"/>
</dbReference>
<reference evidence="6 7" key="1">
    <citation type="submission" date="2023-05" db="EMBL/GenBank/DDBJ databases">
        <title>Streptantibioticus silvisoli sp. nov., acidotolerant actinomycetes 1 from pine litter.</title>
        <authorList>
            <person name="Swiecimska M."/>
            <person name="Golinska P."/>
            <person name="Sangal V."/>
            <person name="Wachnowicz B."/>
            <person name="Goodfellow M."/>
        </authorList>
    </citation>
    <scope>NUCLEOTIDE SEQUENCE [LARGE SCALE GENOMIC DNA]</scope>
    <source>
        <strain evidence="6 7">DSM 42109</strain>
    </source>
</reference>
<evidence type="ECO:0000256" key="4">
    <source>
        <dbReference type="PROSITE-ProRule" id="PRU01091"/>
    </source>
</evidence>
<keyword evidence="2" id="KW-0902">Two-component regulatory system</keyword>
<dbReference type="InterPro" id="IPR011990">
    <property type="entry name" value="TPR-like_helical_dom_sf"/>
</dbReference>
<dbReference type="Pfam" id="PF25872">
    <property type="entry name" value="HTH_77"/>
    <property type="match status" value="1"/>
</dbReference>
<evidence type="ECO:0000256" key="1">
    <source>
        <dbReference type="ARBA" id="ARBA00005820"/>
    </source>
</evidence>
<dbReference type="CDD" id="cd15831">
    <property type="entry name" value="BTAD"/>
    <property type="match status" value="1"/>
</dbReference>
<dbReference type="PRINTS" id="PR00364">
    <property type="entry name" value="DISEASERSIST"/>
</dbReference>
<keyword evidence="7" id="KW-1185">Reference proteome</keyword>
<dbReference type="SUPFAM" id="SSF52540">
    <property type="entry name" value="P-loop containing nucleoside triphosphate hydrolases"/>
    <property type="match status" value="1"/>
</dbReference>
<feature type="domain" description="OmpR/PhoB-type" evidence="5">
    <location>
        <begin position="1"/>
        <end position="96"/>
    </location>
</feature>
<keyword evidence="3 4" id="KW-0238">DNA-binding</keyword>
<dbReference type="InterPro" id="IPR027417">
    <property type="entry name" value="P-loop_NTPase"/>
</dbReference>
<dbReference type="Pfam" id="PF03704">
    <property type="entry name" value="BTAD"/>
    <property type="match status" value="1"/>
</dbReference>
<accession>A0ABT7A504</accession>
<dbReference type="SMART" id="SM01043">
    <property type="entry name" value="BTAD"/>
    <property type="match status" value="1"/>
</dbReference>
<evidence type="ECO:0000256" key="3">
    <source>
        <dbReference type="ARBA" id="ARBA00023125"/>
    </source>
</evidence>
<dbReference type="SUPFAM" id="SSF48452">
    <property type="entry name" value="TPR-like"/>
    <property type="match status" value="3"/>
</dbReference>
<proteinExistence type="inferred from homology"/>
<sequence length="1092" mass="117560">MRFGVLGALELRGAGGDTVRIPEAKVRALLVALLLAEGRPVPAERLIDGLWGHGLPTDPARVLRAKLSQLRGVLERAEDGARGRVLHSQAGYLLETGPDEVDAARFRALLAHAHRTDDPGARIAALDEALALWRGPALAGFTDEPFAAPAAARLEEERLTALETRAEARVELGEHRAVADELGELAQRHPLRERLHAAYMSALYRAGRQAEALECYERLRQRLAEDLGVDPGPEAAMLHQEILRQDPRLGPDPNCPPAPASGTHVPAHAPMPSPGTNLPARADELIDRVRETAEVRELLESARLVTLTGPGGVGKTRLAVEAAAGLVPDYPDGVWLVELGALPGRPEPGATLCVAEAVETVLGIRNEVTTADCAETTAARLAGVLAGSRCLLVLDNCEHLLGAAADLVRRLLQAAPGVRCLLTSRETLGLPGEHVYDVPLLSLPRHECPPEECSQEDGVPWRAPPRNAAESGAVRLFAAHASAQAPSFRLDEATLPLVVSVCRHLDGLPLALELAAHRVRALGLRELAARLDDRFALLAAGGAHLPSRQQTLRAVIDWSWEMLTEAEKTVLRRLVVHADGCTLRAAEAVTTGVGPVQGGVLEPLARLVERSLVTAVEGPDEVRYSMLESVSVYAAERLREAGETEAAQLSHMRYYREFTEDADPRLRGSEQRYWLRRLSDESANISAALDTALRHGDADSALRLAVGVFWHRWIKGRHGEAHRSLTRALTLEGGSRAVRARAHAWRTFLDLIAREPADPLAAAQAALDLFDGADDEEGRSTAKWALSPALVECGEIQAAESLVGQALSAFRARGDTWGTAAALANRAWLDMLRGALPRFETDGAHALKLFTEIGDEWGKLEAMAALWRQKETAGDYEEAERIGQEALRIAQDLNLWRQVSFWLACLGGSALTRGALAQAEDLLERARKLATEHGERYGERLARFGLGLTARRAGDFSRAEDHFRAWLGGGPWDQGSVDAALALAETGFLAEQRGKPLEALRLHRKGLTAARATGSHRALALALTGLAGAHTLAGNPEEAARLLGAADAARAASGTPVPPTESADLDRVTAATRNALEEAVFTAEFDRGRRSP</sequence>
<organism evidence="6 7">
    <name type="scientific">Streptomyces iconiensis</name>
    <dbReference type="NCBI Taxonomy" id="1384038"/>
    <lineage>
        <taxon>Bacteria</taxon>
        <taxon>Bacillati</taxon>
        <taxon>Actinomycetota</taxon>
        <taxon>Actinomycetes</taxon>
        <taxon>Kitasatosporales</taxon>
        <taxon>Streptomycetaceae</taxon>
        <taxon>Streptomyces</taxon>
    </lineage>
</organism>
<evidence type="ECO:0000256" key="2">
    <source>
        <dbReference type="ARBA" id="ARBA00023012"/>
    </source>
</evidence>
<dbReference type="PANTHER" id="PTHR47691:SF3">
    <property type="entry name" value="HTH-TYPE TRANSCRIPTIONAL REGULATOR RV0890C-RELATED"/>
    <property type="match status" value="1"/>
</dbReference>
<dbReference type="SMART" id="SM00862">
    <property type="entry name" value="Trans_reg_C"/>
    <property type="match status" value="1"/>
</dbReference>
<dbReference type="EMBL" id="JANCPR020000040">
    <property type="protein sequence ID" value="MDJ1136430.1"/>
    <property type="molecule type" value="Genomic_DNA"/>
</dbReference>
<evidence type="ECO:0000259" key="5">
    <source>
        <dbReference type="PROSITE" id="PS51755"/>
    </source>
</evidence>
<dbReference type="RefSeq" id="WP_274046886.1">
    <property type="nucleotide sequence ID" value="NZ_JANCPR020000040.1"/>
</dbReference>
<dbReference type="PANTHER" id="PTHR47691">
    <property type="entry name" value="REGULATOR-RELATED"/>
    <property type="match status" value="1"/>
</dbReference>
<dbReference type="SUPFAM" id="SSF46894">
    <property type="entry name" value="C-terminal effector domain of the bipartite response regulators"/>
    <property type="match status" value="1"/>
</dbReference>
<protein>
    <submittedName>
        <fullName evidence="6">BTAD domain-containing putative transcriptional regulator</fullName>
    </submittedName>
</protein>
<dbReference type="InterPro" id="IPR005158">
    <property type="entry name" value="BTAD"/>
</dbReference>
<dbReference type="InterPro" id="IPR036388">
    <property type="entry name" value="WH-like_DNA-bd_sf"/>
</dbReference>
<comment type="similarity">
    <text evidence="1">Belongs to the AfsR/DnrI/RedD regulatory family.</text>
</comment>
<dbReference type="Gene3D" id="1.10.10.10">
    <property type="entry name" value="Winged helix-like DNA-binding domain superfamily/Winged helix DNA-binding domain"/>
    <property type="match status" value="1"/>
</dbReference>
<name>A0ABT7A504_9ACTN</name>
<dbReference type="PROSITE" id="PS51755">
    <property type="entry name" value="OMPR_PHOB"/>
    <property type="match status" value="1"/>
</dbReference>
<comment type="caution">
    <text evidence="6">The sequence shown here is derived from an EMBL/GenBank/DDBJ whole genome shotgun (WGS) entry which is preliminary data.</text>
</comment>
<feature type="DNA-binding region" description="OmpR/PhoB-type" evidence="4">
    <location>
        <begin position="1"/>
        <end position="96"/>
    </location>
</feature>
<gene>
    <name evidence="6" type="ORF">NMN56_031690</name>
</gene>